<protein>
    <submittedName>
        <fullName evidence="1">Arginine utilization protein RocB</fullName>
    </submittedName>
</protein>
<dbReference type="EMBL" id="JAGGKG010000021">
    <property type="protein sequence ID" value="MBP1907064.1"/>
    <property type="molecule type" value="Genomic_DNA"/>
</dbReference>
<dbReference type="Proteomes" id="UP001519272">
    <property type="component" value="Unassembled WGS sequence"/>
</dbReference>
<evidence type="ECO:0000313" key="1">
    <source>
        <dbReference type="EMBL" id="MBP1907064.1"/>
    </source>
</evidence>
<sequence length="70" mass="7975">MAIIIPKLAIEIEPTVSDVCAVITAVQNYYPNEELKYFEAIQKAIQNRIDEINREKGEIGCCESTEHQHI</sequence>
<keyword evidence="2" id="KW-1185">Reference proteome</keyword>
<organism evidence="1 2">
    <name type="scientific">Paenibacillus turicensis</name>
    <dbReference type="NCBI Taxonomy" id="160487"/>
    <lineage>
        <taxon>Bacteria</taxon>
        <taxon>Bacillati</taxon>
        <taxon>Bacillota</taxon>
        <taxon>Bacilli</taxon>
        <taxon>Bacillales</taxon>
        <taxon>Paenibacillaceae</taxon>
        <taxon>Paenibacillus</taxon>
    </lineage>
</organism>
<comment type="caution">
    <text evidence="1">The sequence shown here is derived from an EMBL/GenBank/DDBJ whole genome shotgun (WGS) entry which is preliminary data.</text>
</comment>
<evidence type="ECO:0000313" key="2">
    <source>
        <dbReference type="Proteomes" id="UP001519272"/>
    </source>
</evidence>
<dbReference type="RefSeq" id="WP_210090649.1">
    <property type="nucleotide sequence ID" value="NZ_JAGGKG010000021.1"/>
</dbReference>
<name>A0ABS4FX67_9BACL</name>
<proteinExistence type="predicted"/>
<gene>
    <name evidence="1" type="ORF">J2Z32_003729</name>
</gene>
<reference evidence="1 2" key="1">
    <citation type="submission" date="2021-03" db="EMBL/GenBank/DDBJ databases">
        <title>Genomic Encyclopedia of Type Strains, Phase IV (KMG-IV): sequencing the most valuable type-strain genomes for metagenomic binning, comparative biology and taxonomic classification.</title>
        <authorList>
            <person name="Goeker M."/>
        </authorList>
    </citation>
    <scope>NUCLEOTIDE SEQUENCE [LARGE SCALE GENOMIC DNA]</scope>
    <source>
        <strain evidence="1 2">DSM 14349</strain>
    </source>
</reference>
<accession>A0ABS4FX67</accession>